<feature type="compositionally biased region" description="Basic and acidic residues" evidence="8">
    <location>
        <begin position="559"/>
        <end position="574"/>
    </location>
</feature>
<gene>
    <name evidence="10" type="ORF">K461DRAFT_289614</name>
</gene>
<feature type="repeat" description="TPR" evidence="7">
    <location>
        <begin position="36"/>
        <end position="69"/>
    </location>
</feature>
<feature type="region of interest" description="Disordered" evidence="8">
    <location>
        <begin position="559"/>
        <end position="580"/>
    </location>
</feature>
<accession>A0A9P4JEA9</accession>
<keyword evidence="6 7" id="KW-0802">TPR repeat</keyword>
<dbReference type="Pfam" id="PF00564">
    <property type="entry name" value="PB1"/>
    <property type="match status" value="1"/>
</dbReference>
<dbReference type="SMART" id="SM00028">
    <property type="entry name" value="TPR"/>
    <property type="match status" value="2"/>
</dbReference>
<protein>
    <recommendedName>
        <fullName evidence="9">PB1 domain-containing protein</fullName>
    </recommendedName>
</protein>
<dbReference type="EMBL" id="ML996081">
    <property type="protein sequence ID" value="KAF2157279.1"/>
    <property type="molecule type" value="Genomic_DNA"/>
</dbReference>
<dbReference type="Proteomes" id="UP000799439">
    <property type="component" value="Unassembled WGS sequence"/>
</dbReference>
<dbReference type="GO" id="GO:0005737">
    <property type="term" value="C:cytoplasm"/>
    <property type="evidence" value="ECO:0007669"/>
    <property type="project" value="UniProtKB-SubCell"/>
</dbReference>
<feature type="region of interest" description="Disordered" evidence="8">
    <location>
        <begin position="202"/>
        <end position="225"/>
    </location>
</feature>
<dbReference type="SMART" id="SM00666">
    <property type="entry name" value="PB1"/>
    <property type="match status" value="1"/>
</dbReference>
<reference evidence="10" key="1">
    <citation type="journal article" date="2020" name="Stud. Mycol.">
        <title>101 Dothideomycetes genomes: a test case for predicting lifestyles and emergence of pathogens.</title>
        <authorList>
            <person name="Haridas S."/>
            <person name="Albert R."/>
            <person name="Binder M."/>
            <person name="Bloem J."/>
            <person name="Labutti K."/>
            <person name="Salamov A."/>
            <person name="Andreopoulos B."/>
            <person name="Baker S."/>
            <person name="Barry K."/>
            <person name="Bills G."/>
            <person name="Bluhm B."/>
            <person name="Cannon C."/>
            <person name="Castanera R."/>
            <person name="Culley D."/>
            <person name="Daum C."/>
            <person name="Ezra D."/>
            <person name="Gonzalez J."/>
            <person name="Henrissat B."/>
            <person name="Kuo A."/>
            <person name="Liang C."/>
            <person name="Lipzen A."/>
            <person name="Lutzoni F."/>
            <person name="Magnuson J."/>
            <person name="Mondo S."/>
            <person name="Nolan M."/>
            <person name="Ohm R."/>
            <person name="Pangilinan J."/>
            <person name="Park H.-J."/>
            <person name="Ramirez L."/>
            <person name="Alfaro M."/>
            <person name="Sun H."/>
            <person name="Tritt A."/>
            <person name="Yoshinaga Y."/>
            <person name="Zwiers L.-H."/>
            <person name="Turgeon B."/>
            <person name="Goodwin S."/>
            <person name="Spatafora J."/>
            <person name="Crous P."/>
            <person name="Grigoriev I."/>
        </authorList>
    </citation>
    <scope>NUCLEOTIDE SEQUENCE</scope>
    <source>
        <strain evidence="10">CBS 260.36</strain>
    </source>
</reference>
<feature type="compositionally biased region" description="Acidic residues" evidence="8">
    <location>
        <begin position="386"/>
        <end position="396"/>
    </location>
</feature>
<organism evidence="10 11">
    <name type="scientific">Myriangium duriaei CBS 260.36</name>
    <dbReference type="NCBI Taxonomy" id="1168546"/>
    <lineage>
        <taxon>Eukaryota</taxon>
        <taxon>Fungi</taxon>
        <taxon>Dikarya</taxon>
        <taxon>Ascomycota</taxon>
        <taxon>Pezizomycotina</taxon>
        <taxon>Dothideomycetes</taxon>
        <taxon>Dothideomycetidae</taxon>
        <taxon>Myriangiales</taxon>
        <taxon>Myriangiaceae</taxon>
        <taxon>Myriangium</taxon>
    </lineage>
</organism>
<dbReference type="InterPro" id="IPR053793">
    <property type="entry name" value="PB1-like"/>
</dbReference>
<dbReference type="FunFam" id="1.25.40.10:FF:000017">
    <property type="entry name" value="NADPH oxidase regulator NoxR"/>
    <property type="match status" value="1"/>
</dbReference>
<feature type="region of interest" description="Disordered" evidence="8">
    <location>
        <begin position="243"/>
        <end position="336"/>
    </location>
</feature>
<evidence type="ECO:0000256" key="5">
    <source>
        <dbReference type="ARBA" id="ARBA00022737"/>
    </source>
</evidence>
<dbReference type="InterPro" id="IPR019734">
    <property type="entry name" value="TPR_rpt"/>
</dbReference>
<evidence type="ECO:0000256" key="6">
    <source>
        <dbReference type="ARBA" id="ARBA00022803"/>
    </source>
</evidence>
<evidence type="ECO:0000259" key="9">
    <source>
        <dbReference type="PROSITE" id="PS51745"/>
    </source>
</evidence>
<dbReference type="InterPro" id="IPR011990">
    <property type="entry name" value="TPR-like_helical_dom_sf"/>
</dbReference>
<dbReference type="PROSITE" id="PS50005">
    <property type="entry name" value="TPR"/>
    <property type="match status" value="1"/>
</dbReference>
<evidence type="ECO:0000256" key="1">
    <source>
        <dbReference type="ARBA" id="ARBA00004496"/>
    </source>
</evidence>
<dbReference type="AlphaFoldDB" id="A0A9P4JEA9"/>
<dbReference type="OrthoDB" id="9450131at2759"/>
<keyword evidence="3" id="KW-0728">SH3 domain</keyword>
<feature type="region of interest" description="Disordered" evidence="8">
    <location>
        <begin position="379"/>
        <end position="484"/>
    </location>
</feature>
<keyword evidence="4" id="KW-0963">Cytoplasm</keyword>
<evidence type="ECO:0000256" key="4">
    <source>
        <dbReference type="ARBA" id="ARBA00022490"/>
    </source>
</evidence>
<feature type="compositionally biased region" description="Basic and acidic residues" evidence="8">
    <location>
        <begin position="265"/>
        <end position="282"/>
    </location>
</feature>
<dbReference type="PROSITE" id="PS51745">
    <property type="entry name" value="PB1"/>
    <property type="match status" value="1"/>
</dbReference>
<evidence type="ECO:0000256" key="3">
    <source>
        <dbReference type="ARBA" id="ARBA00022443"/>
    </source>
</evidence>
<evidence type="ECO:0000256" key="7">
    <source>
        <dbReference type="PROSITE-ProRule" id="PRU00339"/>
    </source>
</evidence>
<proteinExistence type="inferred from homology"/>
<keyword evidence="11" id="KW-1185">Reference proteome</keyword>
<evidence type="ECO:0000313" key="10">
    <source>
        <dbReference type="EMBL" id="KAF2157279.1"/>
    </source>
</evidence>
<keyword evidence="5" id="KW-0677">Repeat</keyword>
<feature type="compositionally biased region" description="Basic and acidic residues" evidence="8">
    <location>
        <begin position="320"/>
        <end position="333"/>
    </location>
</feature>
<dbReference type="SUPFAM" id="SSF54277">
    <property type="entry name" value="CAD &amp; PB1 domains"/>
    <property type="match status" value="1"/>
</dbReference>
<dbReference type="PANTHER" id="PTHR15175">
    <property type="entry name" value="NEUTROPHIL CYTOSOLIC FACTOR 2, NEUTROPHIL NADPH OXIDASE FACTOR 2"/>
    <property type="match status" value="1"/>
</dbReference>
<dbReference type="SUPFAM" id="SSF48452">
    <property type="entry name" value="TPR-like"/>
    <property type="match status" value="1"/>
</dbReference>
<evidence type="ECO:0000313" key="11">
    <source>
        <dbReference type="Proteomes" id="UP000799439"/>
    </source>
</evidence>
<dbReference type="Gene3D" id="1.25.40.10">
    <property type="entry name" value="Tetratricopeptide repeat domain"/>
    <property type="match status" value="1"/>
</dbReference>
<evidence type="ECO:0000256" key="8">
    <source>
        <dbReference type="SAM" id="MobiDB-lite"/>
    </source>
</evidence>
<comment type="subcellular location">
    <subcellularLocation>
        <location evidence="1">Cytoplasm</location>
    </subcellularLocation>
</comment>
<dbReference type="Gene3D" id="3.10.20.90">
    <property type="entry name" value="Phosphatidylinositol 3-kinase Catalytic Subunit, Chain A, domain 1"/>
    <property type="match status" value="1"/>
</dbReference>
<feature type="domain" description="PB1" evidence="9">
    <location>
        <begin position="484"/>
        <end position="580"/>
    </location>
</feature>
<feature type="compositionally biased region" description="Low complexity" evidence="8">
    <location>
        <begin position="397"/>
        <end position="415"/>
    </location>
</feature>
<dbReference type="InterPro" id="IPR000270">
    <property type="entry name" value="PB1_dom"/>
</dbReference>
<dbReference type="PANTHER" id="PTHR15175:SF0">
    <property type="entry name" value="SH3 DOMAIN-CONTAINING PROTEIN C23A1.17"/>
    <property type="match status" value="1"/>
</dbReference>
<sequence length="580" mass="65021">MSLKQEIETWVEALVHYDNQDYEAALSAFGNIADTSKILFNCGVIYATLGEHGRAIDCYQRAVHFDQYLAVSYFQQGVSNFLCGDFEEALANFNDTLLYLRGNRFIDYEQLGLQFKLHSCEALFNRGLCFIYTQQKDMGMQDLIFAAREKAVPDHSVIDDAIRDHAEGYTVFSIPVGVVYRPNEAKVKNLRAKDYLPRARLVAQQQQQHKGHRRQFSAQDLSPDDRHDLSWAAMNMVKPGLSTRMRQQSEPPMSRSMFPPTPPPDSEKPFFPEHSRQKDRTDSPISFKQGVPERLQIKPPKLDLGSVTFQPSHPGTAHSAPEKTQRHNAKSADGEDPFTLSRLSLRENSTANGDPSPVTPDMSQQGICYRHSKSQTVCSAGQPYSIDEDPEAEEAEAISPSSSTSSSSSADPTTTNNPTFELVTPPRHRFALRDSPVRPSSVPRSQLHRQNSNTTIAERRRAGSLSRTRHGESRGRGRVAPPETKRVRVKLRAEGELRFALLDADSPFVTAVDTIRAKLGIPADKKTRIRFKDDEGDMVTLADDEDWVMALEGSKRLAREEWERGSGEGGETAKLELWVG</sequence>
<comment type="caution">
    <text evidence="10">The sequence shown here is derived from an EMBL/GenBank/DDBJ whole genome shotgun (WGS) entry which is preliminary data.</text>
</comment>
<comment type="similarity">
    <text evidence="2">Belongs to the NCF2/NOXA1 family.</text>
</comment>
<name>A0A9P4JEA9_9PEZI</name>
<evidence type="ECO:0000256" key="2">
    <source>
        <dbReference type="ARBA" id="ARBA00008051"/>
    </source>
</evidence>
<dbReference type="InterPro" id="IPR051864">
    <property type="entry name" value="NCF2_NOXA1"/>
</dbReference>